<name>A0A6J6BKG9_9ZZZZ</name>
<sequence length="226" mass="25235">MTQPNPNPNPILPDNPDLVPIHTRNYEVRAFKVNDGEILLWGAVRDDKPAGMYVHGDLEPLTIHHMVVQLRVSYPMMEILDATAELKEFPHKECPGIAIKYRELVGLSIARGFTHKVRELFGGPRGCTHTTALLQAMGPVAIQCGWSMRVIKMSEAFETGAARPEMSPEQREMGFKSNLNTCHIWDENGEQVRTIRSGGDIGAPLSVTRRLEKLGRDAGEWGRTRG</sequence>
<dbReference type="InterPro" id="IPR021312">
    <property type="entry name" value="DUF2889"/>
</dbReference>
<dbReference type="EMBL" id="CAEZSL010000046">
    <property type="protein sequence ID" value="CAB4539265.1"/>
    <property type="molecule type" value="Genomic_DNA"/>
</dbReference>
<accession>A0A6J6BKG9</accession>
<gene>
    <name evidence="1" type="ORF">UFOPK1421_00548</name>
    <name evidence="2" type="ORF">UFOPK4422_01148</name>
</gene>
<evidence type="ECO:0000313" key="2">
    <source>
        <dbReference type="EMBL" id="CAB5128092.1"/>
    </source>
</evidence>
<proteinExistence type="predicted"/>
<dbReference type="Pfam" id="PF11136">
    <property type="entry name" value="DUF2889"/>
    <property type="match status" value="1"/>
</dbReference>
<reference evidence="1" key="1">
    <citation type="submission" date="2020-05" db="EMBL/GenBank/DDBJ databases">
        <authorList>
            <person name="Chiriac C."/>
            <person name="Salcher M."/>
            <person name="Ghai R."/>
            <person name="Kavagutti S V."/>
        </authorList>
    </citation>
    <scope>NUCLEOTIDE SEQUENCE</scope>
</reference>
<protein>
    <submittedName>
        <fullName evidence="1">Unannotated protein</fullName>
    </submittedName>
</protein>
<organism evidence="1">
    <name type="scientific">freshwater metagenome</name>
    <dbReference type="NCBI Taxonomy" id="449393"/>
    <lineage>
        <taxon>unclassified sequences</taxon>
        <taxon>metagenomes</taxon>
        <taxon>ecological metagenomes</taxon>
    </lineage>
</organism>
<evidence type="ECO:0000313" key="1">
    <source>
        <dbReference type="EMBL" id="CAB4539265.1"/>
    </source>
</evidence>
<dbReference type="EMBL" id="CAFBRX010000122">
    <property type="protein sequence ID" value="CAB5128092.1"/>
    <property type="molecule type" value="Genomic_DNA"/>
</dbReference>
<dbReference type="AlphaFoldDB" id="A0A6J6BKG9"/>